<evidence type="ECO:0000313" key="8">
    <source>
        <dbReference type="EMBL" id="GMR28558.1"/>
    </source>
</evidence>
<evidence type="ECO:0000256" key="5">
    <source>
        <dbReference type="ARBA" id="ARBA00023136"/>
    </source>
</evidence>
<evidence type="ECO:0000256" key="4">
    <source>
        <dbReference type="ARBA" id="ARBA00022989"/>
    </source>
</evidence>
<dbReference type="Proteomes" id="UP001306668">
    <property type="component" value="Unassembled WGS sequence"/>
</dbReference>
<reference evidence="9" key="1">
    <citation type="submission" date="2023-07" db="EMBL/GenBank/DDBJ databases">
        <title>Genome sequence of Stenotrophomonas sp. Alg010 isolated from Sargassum waste.</title>
        <authorList>
            <person name="Mohapatra"/>
            <person name="B.R."/>
        </authorList>
    </citation>
    <scope>NUCLEOTIDE SEQUENCE [LARGE SCALE GENOMIC DNA]</scope>
    <source>
        <strain evidence="9">Alg010</strain>
    </source>
</reference>
<feature type="transmembrane region" description="Helical" evidence="6">
    <location>
        <begin position="46"/>
        <end position="66"/>
    </location>
</feature>
<comment type="similarity">
    <text evidence="2">Belongs to the GtrA family.</text>
</comment>
<keyword evidence="9" id="KW-1185">Reference proteome</keyword>
<keyword evidence="3 6" id="KW-0812">Transmembrane</keyword>
<gene>
    <name evidence="8" type="ORF">STENOSP10_27780</name>
</gene>
<keyword evidence="4 6" id="KW-1133">Transmembrane helix</keyword>
<organism evidence="8 9">
    <name type="scientific">Stenotrophomonas sepilia</name>
    <dbReference type="NCBI Taxonomy" id="2860290"/>
    <lineage>
        <taxon>Bacteria</taxon>
        <taxon>Pseudomonadati</taxon>
        <taxon>Pseudomonadota</taxon>
        <taxon>Gammaproteobacteria</taxon>
        <taxon>Lysobacterales</taxon>
        <taxon>Lysobacteraceae</taxon>
        <taxon>Stenotrophomonas</taxon>
        <taxon>Stenotrophomonas maltophilia group</taxon>
    </lineage>
</organism>
<evidence type="ECO:0000313" key="9">
    <source>
        <dbReference type="Proteomes" id="UP001306668"/>
    </source>
</evidence>
<dbReference type="Pfam" id="PF04138">
    <property type="entry name" value="GtrA_DPMS_TM"/>
    <property type="match status" value="1"/>
</dbReference>
<proteinExistence type="inferred from homology"/>
<feature type="transmembrane region" description="Helical" evidence="6">
    <location>
        <begin position="87"/>
        <end position="108"/>
    </location>
</feature>
<protein>
    <recommendedName>
        <fullName evidence="7">GtrA/DPMS transmembrane domain-containing protein</fullName>
    </recommendedName>
</protein>
<feature type="transmembrane region" description="Helical" evidence="6">
    <location>
        <begin position="114"/>
        <end position="134"/>
    </location>
</feature>
<feature type="transmembrane region" description="Helical" evidence="6">
    <location>
        <begin position="21"/>
        <end position="40"/>
    </location>
</feature>
<feature type="domain" description="GtrA/DPMS transmembrane" evidence="7">
    <location>
        <begin position="20"/>
        <end position="136"/>
    </location>
</feature>
<dbReference type="PANTHER" id="PTHR38459:SF1">
    <property type="entry name" value="PROPHAGE BACTOPRENOL-LINKED GLUCOSE TRANSLOCASE HOMOLOG"/>
    <property type="match status" value="1"/>
</dbReference>
<dbReference type="PANTHER" id="PTHR38459">
    <property type="entry name" value="PROPHAGE BACTOPRENOL-LINKED GLUCOSE TRANSLOCASE HOMOLOG"/>
    <property type="match status" value="1"/>
</dbReference>
<sequence>MVWKVEQEKVVRLLKSEKLRFLIVGAGNTVIGYACFLLTFALMDPWAGPVAILVAAYLVALPIAFVNQRVFVFRSRAPWVREFGRFLLANSTIFAINVVALPICIRLSEGDPRIVQGVFVMVSTVASYFAHKYFSFSR</sequence>
<dbReference type="InterPro" id="IPR051401">
    <property type="entry name" value="GtrA_CellWall_Glycosyl"/>
</dbReference>
<dbReference type="InterPro" id="IPR007267">
    <property type="entry name" value="GtrA_DPMS_TM"/>
</dbReference>
<dbReference type="PROSITE" id="PS51257">
    <property type="entry name" value="PROKAR_LIPOPROTEIN"/>
    <property type="match status" value="1"/>
</dbReference>
<evidence type="ECO:0000256" key="3">
    <source>
        <dbReference type="ARBA" id="ARBA00022692"/>
    </source>
</evidence>
<comment type="caution">
    <text evidence="8">The sequence shown here is derived from an EMBL/GenBank/DDBJ whole genome shotgun (WGS) entry which is preliminary data.</text>
</comment>
<evidence type="ECO:0000256" key="6">
    <source>
        <dbReference type="SAM" id="Phobius"/>
    </source>
</evidence>
<dbReference type="EMBL" id="BTRJ01000030">
    <property type="protein sequence ID" value="GMR28558.1"/>
    <property type="molecule type" value="Genomic_DNA"/>
</dbReference>
<evidence type="ECO:0000259" key="7">
    <source>
        <dbReference type="Pfam" id="PF04138"/>
    </source>
</evidence>
<accession>A0ABQ6QEE9</accession>
<evidence type="ECO:0000256" key="2">
    <source>
        <dbReference type="ARBA" id="ARBA00009399"/>
    </source>
</evidence>
<keyword evidence="5 6" id="KW-0472">Membrane</keyword>
<evidence type="ECO:0000256" key="1">
    <source>
        <dbReference type="ARBA" id="ARBA00004141"/>
    </source>
</evidence>
<name>A0ABQ6QEE9_9GAMM</name>
<comment type="subcellular location">
    <subcellularLocation>
        <location evidence="1">Membrane</location>
        <topology evidence="1">Multi-pass membrane protein</topology>
    </subcellularLocation>
</comment>